<keyword evidence="6 9" id="KW-0812">Transmembrane</keyword>
<evidence type="ECO:0000313" key="11">
    <source>
        <dbReference type="EMBL" id="KAA6303637.1"/>
    </source>
</evidence>
<dbReference type="Proteomes" id="UP000324575">
    <property type="component" value="Unassembled WGS sequence"/>
</dbReference>
<comment type="caution">
    <text evidence="11">The sequence shown here is derived from an EMBL/GenBank/DDBJ whole genome shotgun (WGS) entry which is preliminary data.</text>
</comment>
<evidence type="ECO:0000256" key="9">
    <source>
        <dbReference type="RuleBase" id="RU361157"/>
    </source>
</evidence>
<name>A0A5M8P531_9BACT</name>
<gene>
    <name evidence="11" type="ORF">EZS26_000188</name>
</gene>
<evidence type="ECO:0000256" key="4">
    <source>
        <dbReference type="ARBA" id="ARBA00022475"/>
    </source>
</evidence>
<keyword evidence="4 9" id="KW-1003">Cell membrane</keyword>
<feature type="transmembrane region" description="Helical" evidence="9">
    <location>
        <begin position="122"/>
        <end position="149"/>
    </location>
</feature>
<dbReference type="PANTHER" id="PTHR30413:SF8">
    <property type="entry name" value="TRANSPORT PERMEASE PROTEIN"/>
    <property type="match status" value="1"/>
</dbReference>
<evidence type="ECO:0000256" key="7">
    <source>
        <dbReference type="ARBA" id="ARBA00022989"/>
    </source>
</evidence>
<dbReference type="InterPro" id="IPR047817">
    <property type="entry name" value="ABC2_TM_bact-type"/>
</dbReference>
<feature type="domain" description="ABC transmembrane type-2" evidence="10">
    <location>
        <begin position="49"/>
        <end position="274"/>
    </location>
</feature>
<comment type="subcellular location">
    <subcellularLocation>
        <location evidence="1">Cell inner membrane</location>
        <topology evidence="1">Multi-pass membrane protein</topology>
    </subcellularLocation>
    <subcellularLocation>
        <location evidence="9">Cell membrane</location>
        <topology evidence="9">Multi-pass membrane protein</topology>
    </subcellularLocation>
</comment>
<evidence type="ECO:0000256" key="2">
    <source>
        <dbReference type="ARBA" id="ARBA00007783"/>
    </source>
</evidence>
<evidence type="ECO:0000256" key="6">
    <source>
        <dbReference type="ARBA" id="ARBA00022692"/>
    </source>
</evidence>
<keyword evidence="8 9" id="KW-0472">Membrane</keyword>
<organism evidence="11 12">
    <name type="scientific">Candidatus Ordinivivax streblomastigis</name>
    <dbReference type="NCBI Taxonomy" id="2540710"/>
    <lineage>
        <taxon>Bacteria</taxon>
        <taxon>Pseudomonadati</taxon>
        <taxon>Bacteroidota</taxon>
        <taxon>Bacteroidia</taxon>
        <taxon>Bacteroidales</taxon>
        <taxon>Candidatus Ordinivivax</taxon>
    </lineage>
</organism>
<evidence type="ECO:0000256" key="3">
    <source>
        <dbReference type="ARBA" id="ARBA00022448"/>
    </source>
</evidence>
<keyword evidence="3 9" id="KW-0813">Transport</keyword>
<evidence type="ECO:0000256" key="8">
    <source>
        <dbReference type="ARBA" id="ARBA00023136"/>
    </source>
</evidence>
<evidence type="ECO:0000256" key="5">
    <source>
        <dbReference type="ARBA" id="ARBA00022519"/>
    </source>
</evidence>
<keyword evidence="5" id="KW-0997">Cell inner membrane</keyword>
<reference evidence="11 12" key="1">
    <citation type="submission" date="2019-03" db="EMBL/GenBank/DDBJ databases">
        <title>Single cell metagenomics reveals metabolic interactions within the superorganism composed of flagellate Streblomastix strix and complex community of Bacteroidetes bacteria on its surface.</title>
        <authorList>
            <person name="Treitli S.C."/>
            <person name="Kolisko M."/>
            <person name="Husnik F."/>
            <person name="Keeling P."/>
            <person name="Hampl V."/>
        </authorList>
    </citation>
    <scope>NUCLEOTIDE SEQUENCE [LARGE SCALE GENOMIC DNA]</scope>
    <source>
        <strain evidence="11">St1</strain>
    </source>
</reference>
<feature type="transmembrane region" description="Helical" evidence="9">
    <location>
        <begin position="253"/>
        <end position="271"/>
    </location>
</feature>
<feature type="transmembrane region" description="Helical" evidence="9">
    <location>
        <begin position="52"/>
        <end position="72"/>
    </location>
</feature>
<proteinExistence type="inferred from homology"/>
<feature type="transmembrane region" description="Helical" evidence="9">
    <location>
        <begin position="84"/>
        <end position="101"/>
    </location>
</feature>
<feature type="transmembrane region" description="Helical" evidence="9">
    <location>
        <begin position="196"/>
        <end position="215"/>
    </location>
</feature>
<dbReference type="PROSITE" id="PS51012">
    <property type="entry name" value="ABC_TM2"/>
    <property type="match status" value="1"/>
</dbReference>
<dbReference type="PANTHER" id="PTHR30413">
    <property type="entry name" value="INNER MEMBRANE TRANSPORT PERMEASE"/>
    <property type="match status" value="1"/>
</dbReference>
<sequence length="282" mass="32388">MEEKETWNTVIKPQAGLFDIDFKELFRYRDLWRMFIKRDIVTQYKQTILGPLWFFINPILTTVMYMVVFGGIAKISTDGLPQPLFYLSGICLWNYFSTCLLKTSSTFKDNENIFGKVYFPRLIMPMSTVTSSLYIFGIQLMLFVSFYAYYLVIGANIFPTIYILLLPVLVIMLAGLSLGFGIIVSSLTTKYRDLSILFTFIVQLWMYATPVIYPLSTMSPEKQMIAALNPVTSIVETFRVATLGTGTFSWYQLGYSFVFMCVVLGFGIVVFNKVQRSFMDTV</sequence>
<evidence type="ECO:0000313" key="12">
    <source>
        <dbReference type="Proteomes" id="UP000324575"/>
    </source>
</evidence>
<dbReference type="Pfam" id="PF01061">
    <property type="entry name" value="ABC2_membrane"/>
    <property type="match status" value="1"/>
</dbReference>
<evidence type="ECO:0000256" key="1">
    <source>
        <dbReference type="ARBA" id="ARBA00004429"/>
    </source>
</evidence>
<dbReference type="GO" id="GO:0015920">
    <property type="term" value="P:lipopolysaccharide transport"/>
    <property type="evidence" value="ECO:0007669"/>
    <property type="project" value="TreeGrafter"/>
</dbReference>
<dbReference type="GO" id="GO:0005886">
    <property type="term" value="C:plasma membrane"/>
    <property type="evidence" value="ECO:0007669"/>
    <property type="project" value="UniProtKB-SubCell"/>
</dbReference>
<dbReference type="InterPro" id="IPR013525">
    <property type="entry name" value="ABC2_TM"/>
</dbReference>
<comment type="similarity">
    <text evidence="2 9">Belongs to the ABC-2 integral membrane protein family.</text>
</comment>
<dbReference type="GO" id="GO:0140359">
    <property type="term" value="F:ABC-type transporter activity"/>
    <property type="evidence" value="ECO:0007669"/>
    <property type="project" value="InterPro"/>
</dbReference>
<feature type="transmembrane region" description="Helical" evidence="9">
    <location>
        <begin position="161"/>
        <end position="184"/>
    </location>
</feature>
<dbReference type="EMBL" id="SNRX01000001">
    <property type="protein sequence ID" value="KAA6303637.1"/>
    <property type="molecule type" value="Genomic_DNA"/>
</dbReference>
<keyword evidence="7 9" id="KW-1133">Transmembrane helix</keyword>
<dbReference type="AlphaFoldDB" id="A0A5M8P531"/>
<evidence type="ECO:0000259" key="10">
    <source>
        <dbReference type="PROSITE" id="PS51012"/>
    </source>
</evidence>
<protein>
    <recommendedName>
        <fullName evidence="9">Transport permease protein</fullName>
    </recommendedName>
</protein>
<accession>A0A5M8P531</accession>